<dbReference type="InterPro" id="IPR013320">
    <property type="entry name" value="ConA-like_dom_sf"/>
</dbReference>
<dbReference type="STRING" id="479435.Kfla_2737"/>
<evidence type="ECO:0000313" key="2">
    <source>
        <dbReference type="Proteomes" id="UP000007967"/>
    </source>
</evidence>
<dbReference type="Proteomes" id="UP000007967">
    <property type="component" value="Chromosome"/>
</dbReference>
<dbReference type="KEGG" id="kfl:Kfla_2737"/>
<dbReference type="AlphaFoldDB" id="D2PZ08"/>
<proteinExistence type="predicted"/>
<protein>
    <recommendedName>
        <fullName evidence="3">Laminin G sub domain 2</fullName>
    </recommendedName>
</protein>
<sequence>MTGKAVVKGRMMPTTTKGWTVAGTAVVALLLTAACGPGAGGEAGVDPAAVSDTPPQPQLLLTFDDQQPGPAAGRELHGDGAAAATIDLLSVNKPTTTFERGRDGGIALRLPAYSGTQKGSFAALRVEPEEWLSPGASEFTFGADIRLDGHSGGSTVDDGDNVLQRGLFADSAQFKIQVDKHRASCVVRGTDGAVTAKSKLALDPARWYRLACRRLDNTVTLTVADLAAGTAPAEVTKTGPIGSLDMIGSEPLAIGAKIGEDGEIIRSSTDQFNGRIDNVSYLRSDRPAG</sequence>
<evidence type="ECO:0000313" key="1">
    <source>
        <dbReference type="EMBL" id="ADB31802.1"/>
    </source>
</evidence>
<dbReference type="Gene3D" id="2.60.120.200">
    <property type="match status" value="1"/>
</dbReference>
<keyword evidence="2" id="KW-1185">Reference proteome</keyword>
<organism evidence="1 2">
    <name type="scientific">Kribbella flavida (strain DSM 17836 / JCM 10339 / NBRC 14399)</name>
    <dbReference type="NCBI Taxonomy" id="479435"/>
    <lineage>
        <taxon>Bacteria</taxon>
        <taxon>Bacillati</taxon>
        <taxon>Actinomycetota</taxon>
        <taxon>Actinomycetes</taxon>
        <taxon>Propionibacteriales</taxon>
        <taxon>Kribbellaceae</taxon>
        <taxon>Kribbella</taxon>
    </lineage>
</organism>
<reference evidence="2" key="1">
    <citation type="submission" date="2009-09" db="EMBL/GenBank/DDBJ databases">
        <title>The complete genome of Kribbella flavida DSM 17836.</title>
        <authorList>
            <consortium name="US DOE Joint Genome Institute (JGI-PGF)"/>
            <person name="Lucas S."/>
            <person name="Copeland A."/>
            <person name="Lapidus A."/>
            <person name="Glavina del Rio T."/>
            <person name="Dalin E."/>
            <person name="Tice H."/>
            <person name="Bruce D."/>
            <person name="Goodwin L."/>
            <person name="Pitluck S."/>
            <person name="Kyrpides N."/>
            <person name="Mavromatis K."/>
            <person name="Ivanova N."/>
            <person name="Saunders E."/>
            <person name="Brettin T."/>
            <person name="Detter J.C."/>
            <person name="Han C."/>
            <person name="Larimer F."/>
            <person name="Land M."/>
            <person name="Hauser L."/>
            <person name="Markowitz V."/>
            <person name="Cheng J.-F."/>
            <person name="Hugenholtz P."/>
            <person name="Woyke T."/>
            <person name="Wu D."/>
            <person name="Pukall R."/>
            <person name="Klenk H.-P."/>
            <person name="Eisen J.A."/>
        </authorList>
    </citation>
    <scope>NUCLEOTIDE SEQUENCE [LARGE SCALE GENOMIC DNA]</scope>
    <source>
        <strain evidence="2">DSM 17836 / JCM 10339 / NBRC 14399</strain>
    </source>
</reference>
<dbReference type="SUPFAM" id="SSF49899">
    <property type="entry name" value="Concanavalin A-like lectins/glucanases"/>
    <property type="match status" value="1"/>
</dbReference>
<dbReference type="EMBL" id="CP001736">
    <property type="protein sequence ID" value="ADB31802.1"/>
    <property type="molecule type" value="Genomic_DNA"/>
</dbReference>
<dbReference type="HOGENOM" id="CLU_962355_0_0_11"/>
<dbReference type="PROSITE" id="PS51257">
    <property type="entry name" value="PROKAR_LIPOPROTEIN"/>
    <property type="match status" value="1"/>
</dbReference>
<evidence type="ECO:0008006" key="3">
    <source>
        <dbReference type="Google" id="ProtNLM"/>
    </source>
</evidence>
<dbReference type="eggNOG" id="ENOG5034578">
    <property type="taxonomic scope" value="Bacteria"/>
</dbReference>
<name>D2PZ08_KRIFD</name>
<accession>D2PZ08</accession>
<reference evidence="1 2" key="2">
    <citation type="journal article" date="2010" name="Stand. Genomic Sci.">
        <title>Complete genome sequence of Kribbella flavida type strain (IFO 14399).</title>
        <authorList>
            <person name="Pukall R."/>
            <person name="Lapidus A."/>
            <person name="Glavina Del Rio T."/>
            <person name="Copeland A."/>
            <person name="Tice H."/>
            <person name="Cheng J.-F."/>
            <person name="Lucas S."/>
            <person name="Chen F."/>
            <person name="Nolan M."/>
            <person name="LaButti K."/>
            <person name="Pati A."/>
            <person name="Ivanova N."/>
            <person name="Mavrommatis K."/>
            <person name="Mikhailova N."/>
            <person name="Pitluck S."/>
            <person name="Bruce D."/>
            <person name="Goodwin L."/>
            <person name="Land M."/>
            <person name="Hauser L."/>
            <person name="Chang Y.-J."/>
            <person name="Jeffries C.D."/>
            <person name="Chen A."/>
            <person name="Palaniappan K."/>
            <person name="Chain P."/>
            <person name="Rohde M."/>
            <person name="Goeker M."/>
            <person name="Bristow J."/>
            <person name="Eisen J.A."/>
            <person name="Markowitz V."/>
            <person name="Hugenholtz P."/>
            <person name="Kyrpides N.C."/>
            <person name="Klenk H.-P."/>
            <person name="Brettin T."/>
        </authorList>
    </citation>
    <scope>NUCLEOTIDE SEQUENCE [LARGE SCALE GENOMIC DNA]</scope>
    <source>
        <strain evidence="2">DSM 17836 / JCM 10339 / NBRC 14399</strain>
    </source>
</reference>
<gene>
    <name evidence="1" type="ordered locus">Kfla_2737</name>
</gene>